<dbReference type="PANTHER" id="PTHR48085:SF5">
    <property type="entry name" value="CADMIUM_ZINC-TRANSPORTING ATPASE HMA4-RELATED"/>
    <property type="match status" value="1"/>
</dbReference>
<dbReference type="InterPro" id="IPR027256">
    <property type="entry name" value="P-typ_ATPase_IB"/>
</dbReference>
<dbReference type="SUPFAM" id="SSF56784">
    <property type="entry name" value="HAD-like"/>
    <property type="match status" value="1"/>
</dbReference>
<evidence type="ECO:0000256" key="7">
    <source>
        <dbReference type="ARBA" id="ARBA00022741"/>
    </source>
</evidence>
<name>A0A2H3NJ31_9BACT</name>
<evidence type="ECO:0000256" key="4">
    <source>
        <dbReference type="ARBA" id="ARBA00022553"/>
    </source>
</evidence>
<dbReference type="Proteomes" id="UP000221024">
    <property type="component" value="Unassembled WGS sequence"/>
</dbReference>
<dbReference type="SFLD" id="SFLDS00003">
    <property type="entry name" value="Haloacid_Dehalogenase"/>
    <property type="match status" value="1"/>
</dbReference>
<dbReference type="InterPro" id="IPR023298">
    <property type="entry name" value="ATPase_P-typ_TM_dom_sf"/>
</dbReference>
<dbReference type="SUPFAM" id="SSF81653">
    <property type="entry name" value="Calcium ATPase, transduction domain A"/>
    <property type="match status" value="1"/>
</dbReference>
<dbReference type="GO" id="GO:0016887">
    <property type="term" value="F:ATP hydrolysis activity"/>
    <property type="evidence" value="ECO:0007669"/>
    <property type="project" value="InterPro"/>
</dbReference>
<dbReference type="PROSITE" id="PS01229">
    <property type="entry name" value="COF_2"/>
    <property type="match status" value="1"/>
</dbReference>
<evidence type="ECO:0000256" key="3">
    <source>
        <dbReference type="ARBA" id="ARBA00022475"/>
    </source>
</evidence>
<dbReference type="RefSeq" id="WP_098063031.1">
    <property type="nucleotide sequence ID" value="NZ_PDEP01000013.1"/>
</dbReference>
<dbReference type="PRINTS" id="PR00941">
    <property type="entry name" value="CDATPASE"/>
</dbReference>
<keyword evidence="10 14" id="KW-1133">Transmembrane helix</keyword>
<keyword evidence="8 14" id="KW-0067">ATP-binding</keyword>
<protein>
    <recommendedName>
        <fullName evidence="12">P-type Zn(2+) transporter</fullName>
        <ecNumber evidence="12">7.2.2.12</ecNumber>
    </recommendedName>
</protein>
<sequence>MERRELAVDGMDCAGCARSVKGAIEQVQGVQEADVRLMAGKVVVTANANAQPWPAVSDAIERAGYTVADSASEPKESAATQTHTRRSMGVLAAVAAAVLAMAVLGHGLGVFAWIERVVPWPLGVAATFGLGYPVFKKVAVATLNRRIIAHTLMAVGVAAALATGEWVTALIIVIFMRLGDYVESFTTERARDALRTLVHQTPQQARIERESGTEQVSIGEVVPGDVVQVRPGEKIPVDGTVLEGHATIDQSAITGESMPVEAMPGDSVFAATVAHGGRLRIRAEEIGEDTTFGRVVQMVEEAEAHRGRMQQWADQFSGYYLPFVAAAAGATYLIGGSIMATVAVLVVACSCAFALATPVAMLAAIGTSARQGVLIKGGKYIEALAQADTLLIDKTGTLTLGEPRITDVISINGITEAELLRLAAATEQHSEHPLGAAVRRAATARELDLPPPHDFEAVPGRGVRATVDGTTVAVGNASFVGNAPGISTNRPGQTPLYVSVDDELAGVLWAADAERAGVQSALDALRNHFDTLEILTGDAEQTAEVVAERFGLAYRAELLPDDKIAAVRAHQDAGRTVVMVGDGVNDAPALAQADVGIAMGAGGTDVAIDAAHIVLMRDDWALVPAVVQTATRALGVVKSNLVLTAVYNMLALGAASVGYLPPVLAAALHSIPDLGILANSSRLLRRSSVTAD</sequence>
<dbReference type="NCBIfam" id="TIGR01511">
    <property type="entry name" value="ATPase-IB1_Cu"/>
    <property type="match status" value="1"/>
</dbReference>
<dbReference type="Pfam" id="PF00122">
    <property type="entry name" value="E1-E2_ATPase"/>
    <property type="match status" value="1"/>
</dbReference>
<dbReference type="Gene3D" id="3.40.1110.10">
    <property type="entry name" value="Calcium-transporting ATPase, cytoplasmic domain N"/>
    <property type="match status" value="1"/>
</dbReference>
<dbReference type="EMBL" id="PDEP01000013">
    <property type="protein sequence ID" value="PEN05567.1"/>
    <property type="molecule type" value="Genomic_DNA"/>
</dbReference>
<evidence type="ECO:0000313" key="17">
    <source>
        <dbReference type="Proteomes" id="UP000221024"/>
    </source>
</evidence>
<feature type="transmembrane region" description="Helical" evidence="14">
    <location>
        <begin position="90"/>
        <end position="111"/>
    </location>
</feature>
<dbReference type="PROSITE" id="PS01047">
    <property type="entry name" value="HMA_1"/>
    <property type="match status" value="1"/>
</dbReference>
<evidence type="ECO:0000256" key="14">
    <source>
        <dbReference type="RuleBase" id="RU362081"/>
    </source>
</evidence>
<dbReference type="OrthoDB" id="1521937at2"/>
<dbReference type="NCBIfam" id="TIGR01525">
    <property type="entry name" value="ATPase-IB_hvy"/>
    <property type="match status" value="1"/>
</dbReference>
<keyword evidence="4" id="KW-0597">Phosphoprotein</keyword>
<evidence type="ECO:0000256" key="8">
    <source>
        <dbReference type="ARBA" id="ARBA00022840"/>
    </source>
</evidence>
<dbReference type="SUPFAM" id="SSF55008">
    <property type="entry name" value="HMA, heavy metal-associated domain"/>
    <property type="match status" value="1"/>
</dbReference>
<dbReference type="InterPro" id="IPR006121">
    <property type="entry name" value="HMA_dom"/>
</dbReference>
<keyword evidence="3 14" id="KW-1003">Cell membrane</keyword>
<dbReference type="InterPro" id="IPR044492">
    <property type="entry name" value="P_typ_ATPase_HD_dom"/>
</dbReference>
<feature type="transmembrane region" description="Helical" evidence="14">
    <location>
        <begin position="147"/>
        <end position="176"/>
    </location>
</feature>
<dbReference type="Gene3D" id="2.70.150.10">
    <property type="entry name" value="Calcium-transporting ATPase, cytoplasmic transduction domain A"/>
    <property type="match status" value="1"/>
</dbReference>
<dbReference type="SFLD" id="SFLDG00002">
    <property type="entry name" value="C1.7:_P-type_atpase_like"/>
    <property type="match status" value="1"/>
</dbReference>
<comment type="caution">
    <text evidence="16">The sequence shown here is derived from an EMBL/GenBank/DDBJ whole genome shotgun (WGS) entry which is preliminary data.</text>
</comment>
<reference evidence="16 17" key="1">
    <citation type="submission" date="2017-10" db="EMBL/GenBank/DDBJ databases">
        <title>Draft genome of Longimonas halophila.</title>
        <authorList>
            <person name="Goh K.M."/>
            <person name="Shamsir M.S."/>
            <person name="Lim S.W."/>
        </authorList>
    </citation>
    <scope>NUCLEOTIDE SEQUENCE [LARGE SCALE GENOMIC DNA]</scope>
    <source>
        <strain evidence="16 17">KCTC 42399</strain>
    </source>
</reference>
<keyword evidence="5 14" id="KW-0812">Transmembrane</keyword>
<dbReference type="PROSITE" id="PS50846">
    <property type="entry name" value="HMA_2"/>
    <property type="match status" value="1"/>
</dbReference>
<dbReference type="Pfam" id="PF00702">
    <property type="entry name" value="Hydrolase"/>
    <property type="match status" value="1"/>
</dbReference>
<evidence type="ECO:0000256" key="1">
    <source>
        <dbReference type="ARBA" id="ARBA00004651"/>
    </source>
</evidence>
<evidence type="ECO:0000256" key="5">
    <source>
        <dbReference type="ARBA" id="ARBA00022692"/>
    </source>
</evidence>
<dbReference type="Pfam" id="PF00403">
    <property type="entry name" value="HMA"/>
    <property type="match status" value="1"/>
</dbReference>
<dbReference type="GO" id="GO:0005886">
    <property type="term" value="C:plasma membrane"/>
    <property type="evidence" value="ECO:0007669"/>
    <property type="project" value="UniProtKB-SubCell"/>
</dbReference>
<dbReference type="GO" id="GO:0046872">
    <property type="term" value="F:metal ion binding"/>
    <property type="evidence" value="ECO:0007669"/>
    <property type="project" value="UniProtKB-KW"/>
</dbReference>
<accession>A0A2H3NJ31</accession>
<dbReference type="Gene3D" id="3.40.50.1000">
    <property type="entry name" value="HAD superfamily/HAD-like"/>
    <property type="match status" value="1"/>
</dbReference>
<dbReference type="NCBIfam" id="TIGR01512">
    <property type="entry name" value="ATPase-IB2_Cd"/>
    <property type="match status" value="1"/>
</dbReference>
<keyword evidence="17" id="KW-1185">Reference proteome</keyword>
<dbReference type="InterPro" id="IPR036412">
    <property type="entry name" value="HAD-like_sf"/>
</dbReference>
<evidence type="ECO:0000313" key="16">
    <source>
        <dbReference type="EMBL" id="PEN05567.1"/>
    </source>
</evidence>
<dbReference type="PANTHER" id="PTHR48085">
    <property type="entry name" value="CADMIUM/ZINC-TRANSPORTING ATPASE HMA2-RELATED"/>
    <property type="match status" value="1"/>
</dbReference>
<evidence type="ECO:0000256" key="9">
    <source>
        <dbReference type="ARBA" id="ARBA00022967"/>
    </source>
</evidence>
<feature type="domain" description="HMA" evidence="15">
    <location>
        <begin position="2"/>
        <end position="68"/>
    </location>
</feature>
<comment type="similarity">
    <text evidence="2 14">Belongs to the cation transport ATPase (P-type) (TC 3.A.3) family. Type IB subfamily.</text>
</comment>
<dbReference type="EC" id="7.2.2.12" evidence="12"/>
<dbReference type="InterPro" id="IPR001757">
    <property type="entry name" value="P_typ_ATPase"/>
</dbReference>
<dbReference type="NCBIfam" id="TIGR01494">
    <property type="entry name" value="ATPase_P-type"/>
    <property type="match status" value="1"/>
</dbReference>
<evidence type="ECO:0000256" key="10">
    <source>
        <dbReference type="ARBA" id="ARBA00022989"/>
    </source>
</evidence>
<dbReference type="InterPro" id="IPR017969">
    <property type="entry name" value="Heavy-metal-associated_CS"/>
</dbReference>
<dbReference type="InterPro" id="IPR036163">
    <property type="entry name" value="HMA_dom_sf"/>
</dbReference>
<evidence type="ECO:0000256" key="13">
    <source>
        <dbReference type="ARBA" id="ARBA00047308"/>
    </source>
</evidence>
<dbReference type="InterPro" id="IPR008250">
    <property type="entry name" value="ATPase_P-typ_transduc_dom_A_sf"/>
</dbReference>
<dbReference type="AlphaFoldDB" id="A0A2H3NJ31"/>
<evidence type="ECO:0000256" key="12">
    <source>
        <dbReference type="ARBA" id="ARBA00039097"/>
    </source>
</evidence>
<dbReference type="GO" id="GO:0005524">
    <property type="term" value="F:ATP binding"/>
    <property type="evidence" value="ECO:0007669"/>
    <property type="project" value="UniProtKB-UniRule"/>
</dbReference>
<dbReference type="CDD" id="cd02079">
    <property type="entry name" value="P-type_ATPase_HM"/>
    <property type="match status" value="1"/>
</dbReference>
<feature type="transmembrane region" description="Helical" evidence="14">
    <location>
        <begin position="316"/>
        <end position="335"/>
    </location>
</feature>
<evidence type="ECO:0000256" key="6">
    <source>
        <dbReference type="ARBA" id="ARBA00022723"/>
    </source>
</evidence>
<dbReference type="SUPFAM" id="SSF81665">
    <property type="entry name" value="Calcium ATPase, transmembrane domain M"/>
    <property type="match status" value="1"/>
</dbReference>
<proteinExistence type="inferred from homology"/>
<dbReference type="PROSITE" id="PS00154">
    <property type="entry name" value="ATPASE_E1_E2"/>
    <property type="match status" value="1"/>
</dbReference>
<dbReference type="InterPro" id="IPR059000">
    <property type="entry name" value="ATPase_P-type_domA"/>
</dbReference>
<comment type="catalytic activity">
    <reaction evidence="13">
        <text>Zn(2+)(in) + ATP + H2O = Zn(2+)(out) + ADP + phosphate + H(+)</text>
        <dbReference type="Rhea" id="RHEA:20621"/>
        <dbReference type="ChEBI" id="CHEBI:15377"/>
        <dbReference type="ChEBI" id="CHEBI:15378"/>
        <dbReference type="ChEBI" id="CHEBI:29105"/>
        <dbReference type="ChEBI" id="CHEBI:30616"/>
        <dbReference type="ChEBI" id="CHEBI:43474"/>
        <dbReference type="ChEBI" id="CHEBI:456216"/>
        <dbReference type="EC" id="7.2.2.12"/>
    </reaction>
</comment>
<evidence type="ECO:0000256" key="11">
    <source>
        <dbReference type="ARBA" id="ARBA00023136"/>
    </source>
</evidence>
<feature type="transmembrane region" description="Helical" evidence="14">
    <location>
        <begin position="342"/>
        <end position="365"/>
    </location>
</feature>
<keyword evidence="11 14" id="KW-0472">Membrane</keyword>
<keyword evidence="9" id="KW-1278">Translocase</keyword>
<comment type="subcellular location">
    <subcellularLocation>
        <location evidence="1">Cell membrane</location>
        <topology evidence="1">Multi-pass membrane protein</topology>
    </subcellularLocation>
</comment>
<dbReference type="InterPro" id="IPR023299">
    <property type="entry name" value="ATPase_P-typ_cyto_dom_N"/>
</dbReference>
<dbReference type="InterPro" id="IPR018303">
    <property type="entry name" value="ATPase_P-typ_P_site"/>
</dbReference>
<dbReference type="CDD" id="cd00371">
    <property type="entry name" value="HMA"/>
    <property type="match status" value="1"/>
</dbReference>
<dbReference type="Gene3D" id="3.30.70.100">
    <property type="match status" value="1"/>
</dbReference>
<dbReference type="InterPro" id="IPR023214">
    <property type="entry name" value="HAD_sf"/>
</dbReference>
<dbReference type="GO" id="GO:0016463">
    <property type="term" value="F:P-type zinc transporter activity"/>
    <property type="evidence" value="ECO:0007669"/>
    <property type="project" value="UniProtKB-EC"/>
</dbReference>
<keyword evidence="6 14" id="KW-0479">Metal-binding</keyword>
<feature type="transmembrane region" description="Helical" evidence="14">
    <location>
        <begin position="117"/>
        <end position="135"/>
    </location>
</feature>
<keyword evidence="7 14" id="KW-0547">Nucleotide-binding</keyword>
<gene>
    <name evidence="16" type="ORF">CRI93_12800</name>
</gene>
<dbReference type="FunFam" id="2.70.150.10:FF:000002">
    <property type="entry name" value="Copper-transporting ATPase 1, putative"/>
    <property type="match status" value="1"/>
</dbReference>
<evidence type="ECO:0000259" key="15">
    <source>
        <dbReference type="PROSITE" id="PS50846"/>
    </source>
</evidence>
<organism evidence="16 17">
    <name type="scientific">Longimonas halophila</name>
    <dbReference type="NCBI Taxonomy" id="1469170"/>
    <lineage>
        <taxon>Bacteria</taxon>
        <taxon>Pseudomonadati</taxon>
        <taxon>Rhodothermota</taxon>
        <taxon>Rhodothermia</taxon>
        <taxon>Rhodothermales</taxon>
        <taxon>Salisaetaceae</taxon>
        <taxon>Longimonas</taxon>
    </lineage>
</organism>
<dbReference type="SFLD" id="SFLDF00027">
    <property type="entry name" value="p-type_atpase"/>
    <property type="match status" value="1"/>
</dbReference>
<evidence type="ECO:0000256" key="2">
    <source>
        <dbReference type="ARBA" id="ARBA00006024"/>
    </source>
</evidence>
<dbReference type="InterPro" id="IPR051014">
    <property type="entry name" value="Cation_Transport_ATPase_IB"/>
</dbReference>
<dbReference type="PRINTS" id="PR00119">
    <property type="entry name" value="CATATPASE"/>
</dbReference>